<dbReference type="GO" id="GO:0043565">
    <property type="term" value="F:sequence-specific DNA binding"/>
    <property type="evidence" value="ECO:0007669"/>
    <property type="project" value="InterPro"/>
</dbReference>
<sequence length="318" mass="34731">MQRTLNDLERLIIAALQIDGRATWRKIATVLEEPERTVARHGAELLSSGVVTVAGMGVRSSTTLLRLECSPGTSRVAAEALAQRPDTTYSYLMTGGADAVAELNLDPAAVSSVLTTEIPATVGLVRAVSYPVLRYFRTIRGWRSGLLTDAQSRAMDNEFTFDGTDLSSREPLSEQDERIIAVLVEDGRASLESIARRVRISETTAGRRVDWLLRNNRVTVRTLVEPAAMGLPVEAFLWIRSAPSRVEKVGQALALRREVRYAAAVAGDYQLVANVTVPDTAALYSFITDPAWADDAYGIDSTILLQARKRGGRLIPHP</sequence>
<dbReference type="InterPro" id="IPR036388">
    <property type="entry name" value="WH-like_DNA-bd_sf"/>
</dbReference>
<name>A0A839QNL9_9MICC</name>
<dbReference type="InterPro" id="IPR011008">
    <property type="entry name" value="Dimeric_a/b-barrel"/>
</dbReference>
<dbReference type="SUPFAM" id="SSF54909">
    <property type="entry name" value="Dimeric alpha+beta barrel"/>
    <property type="match status" value="1"/>
</dbReference>
<keyword evidence="1" id="KW-0805">Transcription regulation</keyword>
<dbReference type="InterPro" id="IPR000485">
    <property type="entry name" value="AsnC-type_HTH_dom"/>
</dbReference>
<evidence type="ECO:0000256" key="3">
    <source>
        <dbReference type="ARBA" id="ARBA00023163"/>
    </source>
</evidence>
<keyword evidence="2" id="KW-0238">DNA-binding</keyword>
<keyword evidence="6" id="KW-1185">Reference proteome</keyword>
<evidence type="ECO:0000256" key="2">
    <source>
        <dbReference type="ARBA" id="ARBA00023125"/>
    </source>
</evidence>
<dbReference type="SUPFAM" id="SSF46785">
    <property type="entry name" value="Winged helix' DNA-binding domain"/>
    <property type="match status" value="1"/>
</dbReference>
<protein>
    <submittedName>
        <fullName evidence="5">Lrp/AsnC family transcriptional regulator for asnA, asnC and gidA</fullName>
    </submittedName>
</protein>
<dbReference type="GO" id="GO:0043200">
    <property type="term" value="P:response to amino acid"/>
    <property type="evidence" value="ECO:0007669"/>
    <property type="project" value="TreeGrafter"/>
</dbReference>
<dbReference type="PROSITE" id="PS50956">
    <property type="entry name" value="HTH_ASNC_2"/>
    <property type="match status" value="1"/>
</dbReference>
<dbReference type="GO" id="GO:0005829">
    <property type="term" value="C:cytosol"/>
    <property type="evidence" value="ECO:0007669"/>
    <property type="project" value="TreeGrafter"/>
</dbReference>
<dbReference type="Pfam" id="PF13404">
    <property type="entry name" value="HTH_AsnC-type"/>
    <property type="match status" value="1"/>
</dbReference>
<reference evidence="5 6" key="1">
    <citation type="submission" date="2020-08" db="EMBL/GenBank/DDBJ databases">
        <title>Sequencing the genomes of 1000 actinobacteria strains.</title>
        <authorList>
            <person name="Klenk H.-P."/>
        </authorList>
    </citation>
    <scope>NUCLEOTIDE SEQUENCE [LARGE SCALE GENOMIC DNA]</scope>
    <source>
        <strain evidence="5 6">DSM 22826</strain>
    </source>
</reference>
<dbReference type="AlphaFoldDB" id="A0A839QNL9"/>
<organism evidence="5 6">
    <name type="scientific">Paeniglutamicibacter cryotolerans</name>
    <dbReference type="NCBI Taxonomy" id="670079"/>
    <lineage>
        <taxon>Bacteria</taxon>
        <taxon>Bacillati</taxon>
        <taxon>Actinomycetota</taxon>
        <taxon>Actinomycetes</taxon>
        <taxon>Micrococcales</taxon>
        <taxon>Micrococcaceae</taxon>
        <taxon>Paeniglutamicibacter</taxon>
    </lineage>
</organism>
<evidence type="ECO:0000313" key="6">
    <source>
        <dbReference type="Proteomes" id="UP000523000"/>
    </source>
</evidence>
<feature type="domain" description="HTH asnC-type" evidence="4">
    <location>
        <begin position="172"/>
        <end position="232"/>
    </location>
</feature>
<dbReference type="PANTHER" id="PTHR30154">
    <property type="entry name" value="LEUCINE-RESPONSIVE REGULATORY PROTEIN"/>
    <property type="match status" value="1"/>
</dbReference>
<keyword evidence="3" id="KW-0804">Transcription</keyword>
<evidence type="ECO:0000256" key="1">
    <source>
        <dbReference type="ARBA" id="ARBA00023015"/>
    </source>
</evidence>
<dbReference type="EMBL" id="JACHVS010000001">
    <property type="protein sequence ID" value="MBB2995596.1"/>
    <property type="molecule type" value="Genomic_DNA"/>
</dbReference>
<dbReference type="Gene3D" id="3.30.70.920">
    <property type="match status" value="1"/>
</dbReference>
<dbReference type="RefSeq" id="WP_183510824.1">
    <property type="nucleotide sequence ID" value="NZ_BAABGK010000091.1"/>
</dbReference>
<dbReference type="SMART" id="SM00344">
    <property type="entry name" value="HTH_ASNC"/>
    <property type="match status" value="1"/>
</dbReference>
<dbReference type="Proteomes" id="UP000523000">
    <property type="component" value="Unassembled WGS sequence"/>
</dbReference>
<dbReference type="InterPro" id="IPR036390">
    <property type="entry name" value="WH_DNA-bd_sf"/>
</dbReference>
<dbReference type="Gene3D" id="1.10.10.10">
    <property type="entry name" value="Winged helix-like DNA-binding domain superfamily/Winged helix DNA-binding domain"/>
    <property type="match status" value="2"/>
</dbReference>
<comment type="caution">
    <text evidence="5">The sequence shown here is derived from an EMBL/GenBank/DDBJ whole genome shotgun (WGS) entry which is preliminary data.</text>
</comment>
<evidence type="ECO:0000259" key="4">
    <source>
        <dbReference type="PROSITE" id="PS50956"/>
    </source>
</evidence>
<dbReference type="PANTHER" id="PTHR30154:SF34">
    <property type="entry name" value="TRANSCRIPTIONAL REGULATOR AZLB"/>
    <property type="match status" value="1"/>
</dbReference>
<gene>
    <name evidence="5" type="ORF">E9229_001787</name>
</gene>
<dbReference type="Pfam" id="PF01037">
    <property type="entry name" value="AsnC_trans_reg"/>
    <property type="match status" value="1"/>
</dbReference>
<evidence type="ECO:0000313" key="5">
    <source>
        <dbReference type="EMBL" id="MBB2995596.1"/>
    </source>
</evidence>
<accession>A0A839QNL9</accession>
<proteinExistence type="predicted"/>
<dbReference type="InterPro" id="IPR019887">
    <property type="entry name" value="Tscrpt_reg_AsnC/Lrp_C"/>
</dbReference>
<dbReference type="InterPro" id="IPR019888">
    <property type="entry name" value="Tscrpt_reg_AsnC-like"/>
</dbReference>